<dbReference type="Pfam" id="PF01408">
    <property type="entry name" value="GFO_IDH_MocA"/>
    <property type="match status" value="1"/>
</dbReference>
<organism evidence="3 4">
    <name type="scientific">Thermatribacter velox</name>
    <dbReference type="NCBI Taxonomy" id="3039681"/>
    <lineage>
        <taxon>Bacteria</taxon>
        <taxon>Pseudomonadati</taxon>
        <taxon>Atribacterota</taxon>
        <taxon>Atribacteria</taxon>
        <taxon>Atribacterales</taxon>
        <taxon>Thermatribacteraceae</taxon>
        <taxon>Thermatribacter</taxon>
    </lineage>
</organism>
<dbReference type="PANTHER" id="PTHR43377">
    <property type="entry name" value="BILIVERDIN REDUCTASE A"/>
    <property type="match status" value="1"/>
</dbReference>
<feature type="domain" description="Gfo/Idh/MocA-like oxidoreductase C-terminal" evidence="2">
    <location>
        <begin position="135"/>
        <end position="334"/>
    </location>
</feature>
<dbReference type="SUPFAM" id="SSF55347">
    <property type="entry name" value="Glyceraldehyde-3-phosphate dehydrogenase-like, C-terminal domain"/>
    <property type="match status" value="1"/>
</dbReference>
<dbReference type="PANTHER" id="PTHR43377:SF1">
    <property type="entry name" value="BILIVERDIN REDUCTASE A"/>
    <property type="match status" value="1"/>
</dbReference>
<dbReference type="EMBL" id="CP121689">
    <property type="protein sequence ID" value="WZL75817.1"/>
    <property type="molecule type" value="Genomic_DNA"/>
</dbReference>
<evidence type="ECO:0000259" key="1">
    <source>
        <dbReference type="Pfam" id="PF01408"/>
    </source>
</evidence>
<protein>
    <submittedName>
        <fullName evidence="3">Gfo/Idh/MocA family oxidoreductase</fullName>
    </submittedName>
</protein>
<dbReference type="Gene3D" id="3.30.360.10">
    <property type="entry name" value="Dihydrodipicolinate Reductase, domain 2"/>
    <property type="match status" value="1"/>
</dbReference>
<dbReference type="Gene3D" id="3.40.50.720">
    <property type="entry name" value="NAD(P)-binding Rossmann-like Domain"/>
    <property type="match status" value="1"/>
</dbReference>
<feature type="domain" description="Gfo/Idh/MocA-like oxidoreductase N-terminal" evidence="1">
    <location>
        <begin position="5"/>
        <end position="123"/>
    </location>
</feature>
<dbReference type="InterPro" id="IPR036291">
    <property type="entry name" value="NAD(P)-bd_dom_sf"/>
</dbReference>
<evidence type="ECO:0000259" key="2">
    <source>
        <dbReference type="Pfam" id="PF02894"/>
    </source>
</evidence>
<dbReference type="InterPro" id="IPR004104">
    <property type="entry name" value="Gfo/Idh/MocA-like_OxRdtase_C"/>
</dbReference>
<name>A0ABZ2YAG0_9BACT</name>
<dbReference type="InterPro" id="IPR051450">
    <property type="entry name" value="Gfo/Idh/MocA_Oxidoreductases"/>
</dbReference>
<accession>A0ABZ2YAG0</accession>
<dbReference type="SUPFAM" id="SSF51735">
    <property type="entry name" value="NAD(P)-binding Rossmann-fold domains"/>
    <property type="match status" value="1"/>
</dbReference>
<keyword evidence="4" id="KW-1185">Reference proteome</keyword>
<evidence type="ECO:0000313" key="3">
    <source>
        <dbReference type="EMBL" id="WZL75817.1"/>
    </source>
</evidence>
<gene>
    <name evidence="3" type="ORF">QBE54_09540</name>
</gene>
<dbReference type="RefSeq" id="WP_369017966.1">
    <property type="nucleotide sequence ID" value="NZ_CP121689.1"/>
</dbReference>
<proteinExistence type="predicted"/>
<dbReference type="InterPro" id="IPR000683">
    <property type="entry name" value="Gfo/Idh/MocA-like_OxRdtase_N"/>
</dbReference>
<evidence type="ECO:0000313" key="4">
    <source>
        <dbReference type="Proteomes" id="UP001461341"/>
    </source>
</evidence>
<dbReference type="Proteomes" id="UP001461341">
    <property type="component" value="Chromosome"/>
</dbReference>
<sequence>MRKIGFGIIGAGIWGETHAKIYASHHLSELIAVCDTVEEKARSLALKYGAKNYYTDFEKMLENSEIQAVAITTPDFAHREPFIAALKAGKHVIVEKPLATTNEDLQAMKEAYDNSDCRVMVDFHARFSPPFAIAKESIQKGELGKVISMYYRLNDIIYVPTQMLSWTSKSSVLWFLGSHTIDTLRFLIDSEVQRVYSVSRSEVLIKKNIPVADIYQSILEFENGTIATIENNWIVPNTNPHWNDIKLNILGSKGMINMDLTNNQAFERYLESKSDHPDILVMPTIHGKPMGFAHESIRDFIERLADGREFLATFEDGYRVSKVILALMDSAEERLPKEVKYD</sequence>
<reference evidence="3 4" key="1">
    <citation type="submission" date="2023-03" db="EMBL/GenBank/DDBJ databases">
        <title>Novel Species.</title>
        <authorList>
            <person name="Ma S."/>
        </authorList>
    </citation>
    <scope>NUCLEOTIDE SEQUENCE [LARGE SCALE GENOMIC DNA]</scope>
    <source>
        <strain evidence="3 4">B11</strain>
    </source>
</reference>
<dbReference type="Pfam" id="PF02894">
    <property type="entry name" value="GFO_IDH_MocA_C"/>
    <property type="match status" value="1"/>
</dbReference>